<evidence type="ECO:0000313" key="2">
    <source>
        <dbReference type="EMBL" id="KAF5480204.1"/>
    </source>
</evidence>
<dbReference type="InterPro" id="IPR000639">
    <property type="entry name" value="Epox_hydrolase-like"/>
</dbReference>
<dbReference type="Pfam" id="PF12697">
    <property type="entry name" value="Abhydrolase_6"/>
    <property type="match status" value="1"/>
</dbReference>
<dbReference type="PRINTS" id="PR00111">
    <property type="entry name" value="ABHYDROLASE"/>
</dbReference>
<dbReference type="PRINTS" id="PR00412">
    <property type="entry name" value="EPOXHYDRLASE"/>
</dbReference>
<dbReference type="GO" id="GO:0003824">
    <property type="term" value="F:catalytic activity"/>
    <property type="evidence" value="ECO:0007669"/>
    <property type="project" value="InterPro"/>
</dbReference>
<dbReference type="SUPFAM" id="SSF53474">
    <property type="entry name" value="alpha/beta-Hydrolases"/>
    <property type="match status" value="1"/>
</dbReference>
<name>A0A834D3K4_JUGRE</name>
<dbReference type="PANTHER" id="PTHR43689">
    <property type="entry name" value="HYDROLASE"/>
    <property type="match status" value="1"/>
</dbReference>
<protein>
    <recommendedName>
        <fullName evidence="1">AB hydrolase-1 domain-containing protein</fullName>
    </recommendedName>
</protein>
<dbReference type="EMBL" id="LIHL02000001">
    <property type="protein sequence ID" value="KAF5480204.1"/>
    <property type="molecule type" value="Genomic_DNA"/>
</dbReference>
<evidence type="ECO:0000313" key="3">
    <source>
        <dbReference type="Proteomes" id="UP000619265"/>
    </source>
</evidence>
<dbReference type="InterPro" id="IPR029058">
    <property type="entry name" value="AB_hydrolase_fold"/>
</dbReference>
<sequence length="378" mass="42123">MMWGSPPIPAQTRVATMAEKCESLSRVLACKTGGGGGRTGAGFPSFLPKEVEKIKDPFARTLAQRIERLPVQIGISESCIMSSCVKPIIQRETNPMVLLHCFDRFEITCKFVQAITYHLLLLVKKTYRLLNLVYYVVLFSSCLEWRCTYPLLEEAGLEVWAIDVLGWGFSDLERLPPCNAASKRHHLYQLWKSYIKRPMILVGPSLGAAVAIDFAVNYPEAVEKLVLINASVYAEGTGDLAKLPTIVAQGLVSLLKSIPLRLYANILAFNGISLATSLDWTNVGRLHTLLPWWKDATINFICSGGYNVISQIKQVKQKALIICGERDQIIGYKLAVRLHCELQDSIIRKVPDCGHLPHVQQPRSVAKLIADFARGDCR</sequence>
<comment type="caution">
    <text evidence="2">The sequence shown here is derived from an EMBL/GenBank/DDBJ whole genome shotgun (WGS) entry which is preliminary data.</text>
</comment>
<dbReference type="InterPro" id="IPR000073">
    <property type="entry name" value="AB_hydrolase_1"/>
</dbReference>
<evidence type="ECO:0000259" key="1">
    <source>
        <dbReference type="Pfam" id="PF12697"/>
    </source>
</evidence>
<dbReference type="Gene3D" id="3.40.50.1820">
    <property type="entry name" value="alpha/beta hydrolase"/>
    <property type="match status" value="1"/>
</dbReference>
<reference evidence="2" key="2">
    <citation type="submission" date="2020-03" db="EMBL/GenBank/DDBJ databases">
        <title>Walnut 2.0.</title>
        <authorList>
            <person name="Marrano A."/>
            <person name="Britton M."/>
            <person name="Zimin A.V."/>
            <person name="Zaini P.A."/>
            <person name="Workman R."/>
            <person name="Puiu D."/>
            <person name="Bianco L."/>
            <person name="Allen B.J."/>
            <person name="Troggio M."/>
            <person name="Leslie C.A."/>
            <person name="Timp W."/>
            <person name="Dendekar A."/>
            <person name="Salzberg S.L."/>
            <person name="Neale D.B."/>
        </authorList>
    </citation>
    <scope>NUCLEOTIDE SEQUENCE</scope>
    <source>
        <tissue evidence="2">Leaves</tissue>
    </source>
</reference>
<reference evidence="2" key="1">
    <citation type="submission" date="2015-10" db="EMBL/GenBank/DDBJ databases">
        <authorList>
            <person name="Martinez-Garcia P.J."/>
            <person name="Crepeau M.W."/>
            <person name="Puiu D."/>
            <person name="Gonzalez-Ibeas D."/>
            <person name="Whalen J."/>
            <person name="Stevens K."/>
            <person name="Paul R."/>
            <person name="Butterfield T."/>
            <person name="Britton M."/>
            <person name="Reagan R."/>
            <person name="Chakraborty S."/>
            <person name="Walawage S.L."/>
            <person name="Vasquez-Gross H.A."/>
            <person name="Cardeno C."/>
            <person name="Famula R."/>
            <person name="Pratt K."/>
            <person name="Kuruganti S."/>
            <person name="Aradhya M.K."/>
            <person name="Leslie C.A."/>
            <person name="Dandekar A.M."/>
            <person name="Salzberg S.L."/>
            <person name="Wegrzyn J.L."/>
            <person name="Langley C.H."/>
            <person name="Neale D.B."/>
        </authorList>
    </citation>
    <scope>NUCLEOTIDE SEQUENCE</scope>
    <source>
        <tissue evidence="2">Leaves</tissue>
    </source>
</reference>
<proteinExistence type="predicted"/>
<dbReference type="AlphaFoldDB" id="A0A834D3K4"/>
<organism evidence="2 3">
    <name type="scientific">Juglans regia</name>
    <name type="common">English walnut</name>
    <dbReference type="NCBI Taxonomy" id="51240"/>
    <lineage>
        <taxon>Eukaryota</taxon>
        <taxon>Viridiplantae</taxon>
        <taxon>Streptophyta</taxon>
        <taxon>Embryophyta</taxon>
        <taxon>Tracheophyta</taxon>
        <taxon>Spermatophyta</taxon>
        <taxon>Magnoliopsida</taxon>
        <taxon>eudicotyledons</taxon>
        <taxon>Gunneridae</taxon>
        <taxon>Pentapetalae</taxon>
        <taxon>rosids</taxon>
        <taxon>fabids</taxon>
        <taxon>Fagales</taxon>
        <taxon>Juglandaceae</taxon>
        <taxon>Juglans</taxon>
    </lineage>
</organism>
<dbReference type="PANTHER" id="PTHR43689:SF37">
    <property type="entry name" value="ALPHA_BETA HYDROLASE DOMAIN-CONTAINING PROTEIN VTE7"/>
    <property type="match status" value="1"/>
</dbReference>
<gene>
    <name evidence="2" type="ORF">F2P56_000970</name>
</gene>
<dbReference type="Proteomes" id="UP000619265">
    <property type="component" value="Unassembled WGS sequence"/>
</dbReference>
<accession>A0A834D3K4</accession>
<feature type="domain" description="AB hydrolase-1" evidence="1">
    <location>
        <begin position="143"/>
        <end position="367"/>
    </location>
</feature>
<dbReference type="Gramene" id="Jr01_10410_p1">
    <property type="protein sequence ID" value="cds.Jr01_10410_p1"/>
    <property type="gene ID" value="Jr01_10410"/>
</dbReference>